<dbReference type="STRING" id="360411.AC812_10645"/>
<organism evidence="1 2">
    <name type="scientific">Bellilinea caldifistulae</name>
    <dbReference type="NCBI Taxonomy" id="360411"/>
    <lineage>
        <taxon>Bacteria</taxon>
        <taxon>Bacillati</taxon>
        <taxon>Chloroflexota</taxon>
        <taxon>Anaerolineae</taxon>
        <taxon>Anaerolineales</taxon>
        <taxon>Anaerolineaceae</taxon>
        <taxon>Bellilinea</taxon>
    </lineage>
</organism>
<accession>A0A0P6Y0F6</accession>
<gene>
    <name evidence="1" type="ORF">AC812_10645</name>
</gene>
<proteinExistence type="predicted"/>
<evidence type="ECO:0000313" key="2">
    <source>
        <dbReference type="Proteomes" id="UP000050514"/>
    </source>
</evidence>
<protein>
    <submittedName>
        <fullName evidence="1">Uncharacterized protein</fullName>
    </submittedName>
</protein>
<reference evidence="1 2" key="1">
    <citation type="submission" date="2015-07" db="EMBL/GenBank/DDBJ databases">
        <title>Draft genome of Bellilinea caldifistulae DSM 17877.</title>
        <authorList>
            <person name="Hemp J."/>
            <person name="Ward L.M."/>
            <person name="Pace L.A."/>
            <person name="Fischer W.W."/>
        </authorList>
    </citation>
    <scope>NUCLEOTIDE SEQUENCE [LARGE SCALE GENOMIC DNA]</scope>
    <source>
        <strain evidence="1 2">GOMI-1</strain>
    </source>
</reference>
<keyword evidence="2" id="KW-1185">Reference proteome</keyword>
<comment type="caution">
    <text evidence="1">The sequence shown here is derived from an EMBL/GenBank/DDBJ whole genome shotgun (WGS) entry which is preliminary data.</text>
</comment>
<dbReference type="Proteomes" id="UP000050514">
    <property type="component" value="Unassembled WGS sequence"/>
</dbReference>
<evidence type="ECO:0000313" key="1">
    <source>
        <dbReference type="EMBL" id="KPL74965.1"/>
    </source>
</evidence>
<dbReference type="EMBL" id="LGHJ01000016">
    <property type="protein sequence ID" value="KPL74965.1"/>
    <property type="molecule type" value="Genomic_DNA"/>
</dbReference>
<sequence length="63" mass="7679">MKFLIEKNLCPVGEEIERDLDDLLAKQRIEPTAERSHEIHKLIKLYFRHRKECFDCKVQIRVR</sequence>
<dbReference type="AlphaFoldDB" id="A0A0P6Y0F6"/>
<name>A0A0P6Y0F6_9CHLR</name>
<dbReference type="RefSeq" id="WP_061915990.1">
    <property type="nucleotide sequence ID" value="NZ_DF967971.1"/>
</dbReference>